<organism evidence="1 2">
    <name type="scientific">Stephania cephalantha</name>
    <dbReference type="NCBI Taxonomy" id="152367"/>
    <lineage>
        <taxon>Eukaryota</taxon>
        <taxon>Viridiplantae</taxon>
        <taxon>Streptophyta</taxon>
        <taxon>Embryophyta</taxon>
        <taxon>Tracheophyta</taxon>
        <taxon>Spermatophyta</taxon>
        <taxon>Magnoliopsida</taxon>
        <taxon>Ranunculales</taxon>
        <taxon>Menispermaceae</taxon>
        <taxon>Menispermoideae</taxon>
        <taxon>Cissampelideae</taxon>
        <taxon>Stephania</taxon>
    </lineage>
</organism>
<accession>A0AAP0PGJ8</accession>
<comment type="caution">
    <text evidence="1">The sequence shown here is derived from an EMBL/GenBank/DDBJ whole genome shotgun (WGS) entry which is preliminary data.</text>
</comment>
<sequence>MEPIWGHDLGSGGVERRVVEWCALVHKAGEEGSVMVEWECNDDFGTREFRERASKDLINQLALSHNLFSVQKDRLKHSHSHDDRVAEIEVEICGKHVKLRDSSVRFHDQQRVDLTVMCHKYARNIRWEQLNHQPKFFWPDSLCGTVSSLLVSSIYIEGIKVYWFFIDLRISLGFLKLCETMFLYSHLTLKTIGEVIGLSAFEVDKSYIYLDGLIAASLRLSYLLYARQEQRQDDEEGGFDPAGRTVPGQAKGVVSGLVVQRKSGIPKLLETYFGETGSKYVKVKEMLSEAS</sequence>
<name>A0AAP0PGJ8_9MAGN</name>
<proteinExistence type="predicted"/>
<dbReference type="EMBL" id="JBBNAG010000004">
    <property type="protein sequence ID" value="KAK9140066.1"/>
    <property type="molecule type" value="Genomic_DNA"/>
</dbReference>
<evidence type="ECO:0000313" key="1">
    <source>
        <dbReference type="EMBL" id="KAK9140066.1"/>
    </source>
</evidence>
<evidence type="ECO:0000313" key="2">
    <source>
        <dbReference type="Proteomes" id="UP001419268"/>
    </source>
</evidence>
<reference evidence="1 2" key="1">
    <citation type="submission" date="2024-01" db="EMBL/GenBank/DDBJ databases">
        <title>Genome assemblies of Stephania.</title>
        <authorList>
            <person name="Yang L."/>
        </authorList>
    </citation>
    <scope>NUCLEOTIDE SEQUENCE [LARGE SCALE GENOMIC DNA]</scope>
    <source>
        <strain evidence="1">JXDWG</strain>
        <tissue evidence="1">Leaf</tissue>
    </source>
</reference>
<gene>
    <name evidence="1" type="ORF">Scep_009747</name>
</gene>
<dbReference type="Proteomes" id="UP001419268">
    <property type="component" value="Unassembled WGS sequence"/>
</dbReference>
<keyword evidence="2" id="KW-1185">Reference proteome</keyword>
<protein>
    <submittedName>
        <fullName evidence="1">Uncharacterized protein</fullName>
    </submittedName>
</protein>
<dbReference type="AlphaFoldDB" id="A0AAP0PGJ8"/>